<protein>
    <submittedName>
        <fullName evidence="7">MBL fold metallo-hydrolase</fullName>
    </submittedName>
</protein>
<dbReference type="Pfam" id="PF00753">
    <property type="entry name" value="Lactamase_B"/>
    <property type="match status" value="1"/>
</dbReference>
<evidence type="ECO:0000256" key="5">
    <source>
        <dbReference type="SAM" id="Phobius"/>
    </source>
</evidence>
<evidence type="ECO:0000256" key="3">
    <source>
        <dbReference type="ARBA" id="ARBA00022801"/>
    </source>
</evidence>
<dbReference type="RefSeq" id="WP_109021645.1">
    <property type="nucleotide sequence ID" value="NZ_AP025028.1"/>
</dbReference>
<keyword evidence="2" id="KW-0479">Metal-binding</keyword>
<evidence type="ECO:0000313" key="7">
    <source>
        <dbReference type="EMBL" id="BDA80621.1"/>
    </source>
</evidence>
<keyword evidence="3" id="KW-0378">Hydrolase</keyword>
<evidence type="ECO:0000259" key="6">
    <source>
        <dbReference type="SMART" id="SM00849"/>
    </source>
</evidence>
<dbReference type="SUPFAM" id="SSF56281">
    <property type="entry name" value="Metallo-hydrolase/oxidoreductase"/>
    <property type="match status" value="1"/>
</dbReference>
<dbReference type="InterPro" id="IPR036866">
    <property type="entry name" value="RibonucZ/Hydroxyglut_hydro"/>
</dbReference>
<reference evidence="7 8" key="1">
    <citation type="submission" date="2021-08" db="EMBL/GenBank/DDBJ databases">
        <title>Complete genome sequence of Leptospira kobayashii strain E30.</title>
        <authorList>
            <person name="Nakao R."/>
            <person name="Nakamura S."/>
            <person name="Masuzawa T."/>
            <person name="Koizumi N."/>
        </authorList>
    </citation>
    <scope>NUCLEOTIDE SEQUENCE [LARGE SCALE GENOMIC DNA]</scope>
    <source>
        <strain evidence="7 8">E30</strain>
    </source>
</reference>
<keyword evidence="5" id="KW-0812">Transmembrane</keyword>
<keyword evidence="5" id="KW-0472">Membrane</keyword>
<dbReference type="InterPro" id="IPR001279">
    <property type="entry name" value="Metallo-B-lactamas"/>
</dbReference>
<dbReference type="PANTHER" id="PTHR42978:SF3">
    <property type="entry name" value="BLR3078 PROTEIN"/>
    <property type="match status" value="1"/>
</dbReference>
<dbReference type="Proteomes" id="UP000245263">
    <property type="component" value="Chromosome 1"/>
</dbReference>
<evidence type="ECO:0000256" key="2">
    <source>
        <dbReference type="ARBA" id="ARBA00022723"/>
    </source>
</evidence>
<dbReference type="EMBL" id="AP025028">
    <property type="protein sequence ID" value="BDA80621.1"/>
    <property type="molecule type" value="Genomic_DNA"/>
</dbReference>
<gene>
    <name evidence="7" type="ORF">LPTSP3_g35510</name>
</gene>
<comment type="similarity">
    <text evidence="1">Belongs to the metallo-beta-lactamase superfamily.</text>
</comment>
<sequence>MGKAKKYFSISLLVVTSIFLLILWRLGYPPLTPEENTTTISKSRYKTPFEKLRFTIIKTGEAITSEAFVVEGGNPFQKGRISHPAILVEHSKDRFLFDTGLGTNVEEEFAEHPLFLRIVMRFKNHNPAVQQLSKQNIPPETIKTAFLSHLHWDHASGIKDFPNTEFITTKEEYQSAFEKSGYIKRQFDGDSIHWKFLEFDPIPYENFTTSKDWFGDGSVVFVPMAGHSAGSLGMFLNFPDGRRYFFTGDTTWSEKGFLFPAHRPRGSRSIVDKDPSDLGKELTKVHQLLKVYPDLKLIPAHDLTVQEKLGLFPNWVE</sequence>
<dbReference type="CDD" id="cd07730">
    <property type="entry name" value="metallo-hydrolase-like_MBL-fold"/>
    <property type="match status" value="1"/>
</dbReference>
<accession>A0ABN6KL11</accession>
<dbReference type="SMART" id="SM00849">
    <property type="entry name" value="Lactamase_B"/>
    <property type="match status" value="1"/>
</dbReference>
<feature type="transmembrane region" description="Helical" evidence="5">
    <location>
        <begin position="7"/>
        <end position="27"/>
    </location>
</feature>
<evidence type="ECO:0000256" key="4">
    <source>
        <dbReference type="ARBA" id="ARBA00022833"/>
    </source>
</evidence>
<dbReference type="Gene3D" id="3.60.15.10">
    <property type="entry name" value="Ribonuclease Z/Hydroxyacylglutathione hydrolase-like"/>
    <property type="match status" value="1"/>
</dbReference>
<keyword evidence="4" id="KW-0862">Zinc</keyword>
<organism evidence="7 8">
    <name type="scientific">Leptospira kobayashii</name>
    <dbReference type="NCBI Taxonomy" id="1917830"/>
    <lineage>
        <taxon>Bacteria</taxon>
        <taxon>Pseudomonadati</taxon>
        <taxon>Spirochaetota</taxon>
        <taxon>Spirochaetia</taxon>
        <taxon>Leptospirales</taxon>
        <taxon>Leptospiraceae</taxon>
        <taxon>Leptospira</taxon>
    </lineage>
</organism>
<evidence type="ECO:0000313" key="8">
    <source>
        <dbReference type="Proteomes" id="UP000245263"/>
    </source>
</evidence>
<keyword evidence="5" id="KW-1133">Transmembrane helix</keyword>
<proteinExistence type="inferred from homology"/>
<name>A0ABN6KL11_9LEPT</name>
<dbReference type="InterPro" id="IPR051013">
    <property type="entry name" value="MBL_superfamily_lactonases"/>
</dbReference>
<dbReference type="PANTHER" id="PTHR42978">
    <property type="entry name" value="QUORUM-QUENCHING LACTONASE YTNP-RELATED-RELATED"/>
    <property type="match status" value="1"/>
</dbReference>
<keyword evidence="8" id="KW-1185">Reference proteome</keyword>
<evidence type="ECO:0000256" key="1">
    <source>
        <dbReference type="ARBA" id="ARBA00007749"/>
    </source>
</evidence>
<feature type="domain" description="Metallo-beta-lactamase" evidence="6">
    <location>
        <begin position="82"/>
        <end position="301"/>
    </location>
</feature>